<organism evidence="2 3">
    <name type="scientific">Streptomyces luteireticuli</name>
    <dbReference type="NCBI Taxonomy" id="173858"/>
    <lineage>
        <taxon>Bacteria</taxon>
        <taxon>Bacillati</taxon>
        <taxon>Actinomycetota</taxon>
        <taxon>Actinomycetes</taxon>
        <taxon>Kitasatosporales</taxon>
        <taxon>Streptomycetaceae</taxon>
        <taxon>Streptomyces</taxon>
    </lineage>
</organism>
<dbReference type="Proteomes" id="UP001500879">
    <property type="component" value="Unassembled WGS sequence"/>
</dbReference>
<keyword evidence="3" id="KW-1185">Reference proteome</keyword>
<dbReference type="RefSeq" id="WP_344033156.1">
    <property type="nucleotide sequence ID" value="NZ_BAAABX010000093.1"/>
</dbReference>
<evidence type="ECO:0000313" key="2">
    <source>
        <dbReference type="EMBL" id="GAA0439021.1"/>
    </source>
</evidence>
<gene>
    <name evidence="2" type="ORF">GCM10010357_70530</name>
</gene>
<evidence type="ECO:0008006" key="4">
    <source>
        <dbReference type="Google" id="ProtNLM"/>
    </source>
</evidence>
<reference evidence="2 3" key="1">
    <citation type="journal article" date="2019" name="Int. J. Syst. Evol. Microbiol.">
        <title>The Global Catalogue of Microorganisms (GCM) 10K type strain sequencing project: providing services to taxonomists for standard genome sequencing and annotation.</title>
        <authorList>
            <consortium name="The Broad Institute Genomics Platform"/>
            <consortium name="The Broad Institute Genome Sequencing Center for Infectious Disease"/>
            <person name="Wu L."/>
            <person name="Ma J."/>
        </authorList>
    </citation>
    <scope>NUCLEOTIDE SEQUENCE [LARGE SCALE GENOMIC DNA]</scope>
    <source>
        <strain evidence="2 3">JCM 4788</strain>
    </source>
</reference>
<protein>
    <recommendedName>
        <fullName evidence="4">Conjugal transfer protein TrbC</fullName>
    </recommendedName>
</protein>
<keyword evidence="1" id="KW-1133">Transmembrane helix</keyword>
<dbReference type="EMBL" id="BAAABX010000093">
    <property type="protein sequence ID" value="GAA0439021.1"/>
    <property type="molecule type" value="Genomic_DNA"/>
</dbReference>
<proteinExistence type="predicted"/>
<comment type="caution">
    <text evidence="2">The sequence shown here is derived from an EMBL/GenBank/DDBJ whole genome shotgun (WGS) entry which is preliminary data.</text>
</comment>
<accession>A0ABN0Z8R9</accession>
<feature type="transmembrane region" description="Helical" evidence="1">
    <location>
        <begin position="79"/>
        <end position="101"/>
    </location>
</feature>
<evidence type="ECO:0000256" key="1">
    <source>
        <dbReference type="SAM" id="Phobius"/>
    </source>
</evidence>
<sequence>MSLYDLVTASADSLHHHTVTLADVPDPKGGEKPPFADKFLTILKWAAWTVSGACVAGVLGVAGKMALSHRNGEGGEHAKGLAMVMGACVLAGTASGIVGALI</sequence>
<keyword evidence="1" id="KW-0472">Membrane</keyword>
<name>A0ABN0Z8R9_9ACTN</name>
<evidence type="ECO:0000313" key="3">
    <source>
        <dbReference type="Proteomes" id="UP001500879"/>
    </source>
</evidence>
<feature type="transmembrane region" description="Helical" evidence="1">
    <location>
        <begin position="45"/>
        <end position="67"/>
    </location>
</feature>
<keyword evidence="1" id="KW-0812">Transmembrane</keyword>